<dbReference type="SUPFAM" id="SSF52540">
    <property type="entry name" value="P-loop containing nucleoside triphosphate hydrolases"/>
    <property type="match status" value="1"/>
</dbReference>
<evidence type="ECO:0000259" key="4">
    <source>
        <dbReference type="Pfam" id="PF05157"/>
    </source>
</evidence>
<dbReference type="PANTHER" id="PTHR30258:SF1">
    <property type="entry name" value="PROTEIN TRANSPORT PROTEIN HOFB HOMOLOG"/>
    <property type="match status" value="1"/>
</dbReference>
<keyword evidence="1" id="KW-0547">Nucleotide-binding</keyword>
<dbReference type="GO" id="GO:0005886">
    <property type="term" value="C:plasma membrane"/>
    <property type="evidence" value="ECO:0007669"/>
    <property type="project" value="TreeGrafter"/>
</dbReference>
<feature type="non-terminal residue" evidence="5">
    <location>
        <position position="1"/>
    </location>
</feature>
<dbReference type="FunFam" id="3.30.450.90:FF:000001">
    <property type="entry name" value="Type II secretion system ATPase GspE"/>
    <property type="match status" value="1"/>
</dbReference>
<dbReference type="InterPro" id="IPR037257">
    <property type="entry name" value="T2SS_E_N_sf"/>
</dbReference>
<dbReference type="GO" id="GO:0005524">
    <property type="term" value="F:ATP binding"/>
    <property type="evidence" value="ECO:0007669"/>
    <property type="project" value="UniProtKB-KW"/>
</dbReference>
<dbReference type="InterPro" id="IPR027417">
    <property type="entry name" value="P-loop_NTPase"/>
</dbReference>
<dbReference type="Gene3D" id="3.30.450.90">
    <property type="match status" value="1"/>
</dbReference>
<keyword evidence="2" id="KW-0067">ATP-binding</keyword>
<dbReference type="PANTHER" id="PTHR30258">
    <property type="entry name" value="TYPE II SECRETION SYSTEM PROTEIN GSPE-RELATED"/>
    <property type="match status" value="1"/>
</dbReference>
<dbReference type="Pfam" id="PF00437">
    <property type="entry name" value="T2SSE"/>
    <property type="match status" value="1"/>
</dbReference>
<dbReference type="InterPro" id="IPR001482">
    <property type="entry name" value="T2SS/T4SS_dom"/>
</dbReference>
<dbReference type="Gene3D" id="3.30.300.160">
    <property type="entry name" value="Type II secretion system, protein E, N-terminal domain"/>
    <property type="match status" value="1"/>
</dbReference>
<dbReference type="EMBL" id="UINC01201407">
    <property type="protein sequence ID" value="SVE20737.1"/>
    <property type="molecule type" value="Genomic_DNA"/>
</dbReference>
<evidence type="ECO:0008006" key="6">
    <source>
        <dbReference type="Google" id="ProtNLM"/>
    </source>
</evidence>
<dbReference type="InterPro" id="IPR007831">
    <property type="entry name" value="T2SS_GspE_N"/>
</dbReference>
<dbReference type="GO" id="GO:0016887">
    <property type="term" value="F:ATP hydrolysis activity"/>
    <property type="evidence" value="ECO:0007669"/>
    <property type="project" value="TreeGrafter"/>
</dbReference>
<dbReference type="AlphaFoldDB" id="A0A383BKS3"/>
<sequence>FGMPFLDLRSFDLDTCPDGLVDNKFIETHKVLPLYQRGTKVFLATTDPSDSAGLDAFKFQTGLGVEAILVDSAILARSIEQSNTGVSTGLAELSDDGLDELEISAGDEEDLDDPTSTEVDTPVVRFVNKIFMDAIRQGASDIHIEPYEEKLRIRNRQDGVLQEIGSAPSVLGPRIVARIKILSNLNIAERRVPQDGRMRIKLSKNQEIDFRVSTLPTQFGEKVVIRILDGSGAALGLEVLGLESE</sequence>
<feature type="domain" description="Bacterial type II secretion system protein E" evidence="3">
    <location>
        <begin position="119"/>
        <end position="243"/>
    </location>
</feature>
<gene>
    <name evidence="5" type="ORF">METZ01_LOCUS473591</name>
</gene>
<protein>
    <recommendedName>
        <fullName evidence="6">Bacterial type II secretion system protein E domain-containing protein</fullName>
    </recommendedName>
</protein>
<evidence type="ECO:0000256" key="1">
    <source>
        <dbReference type="ARBA" id="ARBA00022741"/>
    </source>
</evidence>
<feature type="domain" description="Type II secretion system protein GspE N-terminal" evidence="4">
    <location>
        <begin position="1"/>
        <end position="81"/>
    </location>
</feature>
<organism evidence="5">
    <name type="scientific">marine metagenome</name>
    <dbReference type="NCBI Taxonomy" id="408172"/>
    <lineage>
        <taxon>unclassified sequences</taxon>
        <taxon>metagenomes</taxon>
        <taxon>ecological metagenomes</taxon>
    </lineage>
</organism>
<accession>A0A383BKS3</accession>
<name>A0A383BKS3_9ZZZZ</name>
<feature type="non-terminal residue" evidence="5">
    <location>
        <position position="245"/>
    </location>
</feature>
<evidence type="ECO:0000259" key="3">
    <source>
        <dbReference type="Pfam" id="PF00437"/>
    </source>
</evidence>
<dbReference type="Pfam" id="PF05157">
    <property type="entry name" value="MshEN"/>
    <property type="match status" value="1"/>
</dbReference>
<evidence type="ECO:0000313" key="5">
    <source>
        <dbReference type="EMBL" id="SVE20737.1"/>
    </source>
</evidence>
<dbReference type="SUPFAM" id="SSF160246">
    <property type="entry name" value="EspE N-terminal domain-like"/>
    <property type="match status" value="1"/>
</dbReference>
<proteinExistence type="predicted"/>
<evidence type="ECO:0000256" key="2">
    <source>
        <dbReference type="ARBA" id="ARBA00022840"/>
    </source>
</evidence>
<reference evidence="5" key="1">
    <citation type="submission" date="2018-05" db="EMBL/GenBank/DDBJ databases">
        <authorList>
            <person name="Lanie J.A."/>
            <person name="Ng W.-L."/>
            <person name="Kazmierczak K.M."/>
            <person name="Andrzejewski T.M."/>
            <person name="Davidsen T.M."/>
            <person name="Wayne K.J."/>
            <person name="Tettelin H."/>
            <person name="Glass J.I."/>
            <person name="Rusch D."/>
            <person name="Podicherti R."/>
            <person name="Tsui H.-C.T."/>
            <person name="Winkler M.E."/>
        </authorList>
    </citation>
    <scope>NUCLEOTIDE SEQUENCE</scope>
</reference>